<feature type="transmembrane region" description="Helical" evidence="11">
    <location>
        <begin position="400"/>
        <end position="425"/>
    </location>
</feature>
<comment type="caution">
    <text evidence="12">The sequence shown here is derived from an EMBL/GenBank/DDBJ whole genome shotgun (WGS) entry which is preliminary data.</text>
</comment>
<evidence type="ECO:0000256" key="6">
    <source>
        <dbReference type="ARBA" id="ARBA00022692"/>
    </source>
</evidence>
<dbReference type="GO" id="GO:0005789">
    <property type="term" value="C:endoplasmic reticulum membrane"/>
    <property type="evidence" value="ECO:0007669"/>
    <property type="project" value="UniProtKB-SubCell"/>
</dbReference>
<feature type="transmembrane region" description="Helical" evidence="11">
    <location>
        <begin position="111"/>
        <end position="132"/>
    </location>
</feature>
<evidence type="ECO:0000256" key="3">
    <source>
        <dbReference type="ARBA" id="ARBA00022502"/>
    </source>
</evidence>
<comment type="subcellular location">
    <subcellularLocation>
        <location evidence="1 11">Endoplasmic reticulum membrane</location>
        <topology evidence="1 11">Multi-pass membrane protein</topology>
    </subcellularLocation>
</comment>
<accession>A0A8K1CTW4</accession>
<feature type="transmembrane region" description="Helical" evidence="11">
    <location>
        <begin position="144"/>
        <end position="164"/>
    </location>
</feature>
<evidence type="ECO:0000256" key="1">
    <source>
        <dbReference type="ARBA" id="ARBA00004477"/>
    </source>
</evidence>
<evidence type="ECO:0000313" key="13">
    <source>
        <dbReference type="Proteomes" id="UP000794436"/>
    </source>
</evidence>
<proteinExistence type="inferred from homology"/>
<evidence type="ECO:0000256" key="2">
    <source>
        <dbReference type="ARBA" id="ARBA00004687"/>
    </source>
</evidence>
<protein>
    <recommendedName>
        <fullName evidence="11">Mannosyltransferase</fullName>
        <ecNumber evidence="11">2.4.1.-</ecNumber>
    </recommendedName>
</protein>
<dbReference type="EC" id="2.4.1.-" evidence="11"/>
<dbReference type="InterPro" id="IPR005599">
    <property type="entry name" value="GPI_mannosylTrfase"/>
</dbReference>
<keyword evidence="8 11" id="KW-1133">Transmembrane helix</keyword>
<keyword evidence="3" id="KW-0337">GPI-anchor biosynthesis</keyword>
<evidence type="ECO:0000256" key="7">
    <source>
        <dbReference type="ARBA" id="ARBA00022824"/>
    </source>
</evidence>
<reference evidence="12" key="1">
    <citation type="submission" date="2019-03" db="EMBL/GenBank/DDBJ databases">
        <title>Long read genome sequence of the mycoparasitic Pythium oligandrum ATCC 38472 isolated from sugarbeet rhizosphere.</title>
        <authorList>
            <person name="Gaulin E."/>
        </authorList>
    </citation>
    <scope>NUCLEOTIDE SEQUENCE</scope>
    <source>
        <strain evidence="12">ATCC 38472_TT</strain>
    </source>
</reference>
<evidence type="ECO:0000256" key="8">
    <source>
        <dbReference type="ARBA" id="ARBA00022989"/>
    </source>
</evidence>
<gene>
    <name evidence="12" type="ORF">Poli38472_001942</name>
</gene>
<dbReference type="PANTHER" id="PTHR22760">
    <property type="entry name" value="GLYCOSYLTRANSFERASE"/>
    <property type="match status" value="1"/>
</dbReference>
<dbReference type="Pfam" id="PF03901">
    <property type="entry name" value="Glyco_transf_22"/>
    <property type="match status" value="1"/>
</dbReference>
<evidence type="ECO:0000313" key="12">
    <source>
        <dbReference type="EMBL" id="TMW69786.1"/>
    </source>
</evidence>
<dbReference type="EMBL" id="SPLM01000001">
    <property type="protein sequence ID" value="TMW69786.1"/>
    <property type="molecule type" value="Genomic_DNA"/>
</dbReference>
<dbReference type="OrthoDB" id="10066429at2759"/>
<keyword evidence="4 11" id="KW-0328">Glycosyltransferase</keyword>
<feature type="transmembrane region" description="Helical" evidence="11">
    <location>
        <begin position="256"/>
        <end position="277"/>
    </location>
</feature>
<comment type="pathway">
    <text evidence="2">Glycolipid biosynthesis; glycosylphosphatidylinositol-anchor biosynthesis.</text>
</comment>
<dbReference type="GO" id="GO:0006506">
    <property type="term" value="P:GPI anchor biosynthetic process"/>
    <property type="evidence" value="ECO:0007669"/>
    <property type="project" value="UniProtKB-KW"/>
</dbReference>
<dbReference type="PANTHER" id="PTHR22760:SF3">
    <property type="entry name" value="GPI MANNOSYLTRANSFERASE 4"/>
    <property type="match status" value="1"/>
</dbReference>
<dbReference type="GO" id="GO:0000026">
    <property type="term" value="F:alpha-1,2-mannosyltransferase activity"/>
    <property type="evidence" value="ECO:0007669"/>
    <property type="project" value="TreeGrafter"/>
</dbReference>
<evidence type="ECO:0000256" key="4">
    <source>
        <dbReference type="ARBA" id="ARBA00022676"/>
    </source>
</evidence>
<keyword evidence="6 11" id="KW-0812">Transmembrane</keyword>
<name>A0A8K1CTW4_PYTOL</name>
<organism evidence="12 13">
    <name type="scientific">Pythium oligandrum</name>
    <name type="common">Mycoparasitic fungus</name>
    <dbReference type="NCBI Taxonomy" id="41045"/>
    <lineage>
        <taxon>Eukaryota</taxon>
        <taxon>Sar</taxon>
        <taxon>Stramenopiles</taxon>
        <taxon>Oomycota</taxon>
        <taxon>Peronosporomycetes</taxon>
        <taxon>Pythiales</taxon>
        <taxon>Pythiaceae</taxon>
        <taxon>Pythium</taxon>
    </lineage>
</organism>
<comment type="similarity">
    <text evidence="10">Belongs to the glycosyltransferase 22 family. PIGZ subfamily.</text>
</comment>
<evidence type="ECO:0000256" key="11">
    <source>
        <dbReference type="RuleBase" id="RU363075"/>
    </source>
</evidence>
<evidence type="ECO:0000256" key="9">
    <source>
        <dbReference type="ARBA" id="ARBA00023136"/>
    </source>
</evidence>
<sequence>MAKLTKRKERTPSPAASRGRRRAMYMSLGMMRVFLAVTSLGMIHPDEFFQSQEVMARHELEDDDPSLHAQLHLPWEYELPTPNRSVFFPALVAGLPYKLLQWWGVRMTGTVLLLTPRLLLCAVSFLIDLALYRCAKALRLKNRFGVVLSFASAWTTLIFMSRPFSNTCETIHLAACMTTLLCFNPHIRFFFGLFHVQTLLLGSLLAFGFFTRFTFPFFFFPLGLELVRRQDAILVDTFRKKSVSSSAPTWRRLCGVVWTGVQGLLAFAVCSIGIIALDTVYFRGEVTSYDIQQLVIAPWNNFIYNLQYENLQLHGVHPRITHAMVNMPMLFGPLYFAFLAHALGSTTNDRIQHLWRGSCVLFPLLCISMAPHQEPRFLLPLLVPLHLFTPNIFKSRWKSIWILFNILLAVFFGILHQGGLVPLLLELSEGGQENLVLSFAFWSKCNVDYTLFKPSATPLVFYKTYMPPRFILAGAEKHASGFQVVDLAGGRAMDDQLHQLSGEKSIAVIAPASVTIDEVTKRWGSGESILAGTCSPHISTEDLALDKPLALNVYVLQNQHL</sequence>
<keyword evidence="13" id="KW-1185">Reference proteome</keyword>
<dbReference type="AlphaFoldDB" id="A0A8K1CTW4"/>
<evidence type="ECO:0000256" key="10">
    <source>
        <dbReference type="ARBA" id="ARBA00038466"/>
    </source>
</evidence>
<keyword evidence="9 11" id="KW-0472">Membrane</keyword>
<feature type="transmembrane region" description="Helical" evidence="11">
    <location>
        <begin position="320"/>
        <end position="342"/>
    </location>
</feature>
<evidence type="ECO:0000256" key="5">
    <source>
        <dbReference type="ARBA" id="ARBA00022679"/>
    </source>
</evidence>
<keyword evidence="7 11" id="KW-0256">Endoplasmic reticulum</keyword>
<dbReference type="Proteomes" id="UP000794436">
    <property type="component" value="Unassembled WGS sequence"/>
</dbReference>
<keyword evidence="5" id="KW-0808">Transferase</keyword>